<feature type="transmembrane region" description="Helical" evidence="1">
    <location>
        <begin position="220"/>
        <end position="240"/>
    </location>
</feature>
<keyword evidence="1" id="KW-0812">Transmembrane</keyword>
<keyword evidence="3" id="KW-1185">Reference proteome</keyword>
<proteinExistence type="predicted"/>
<dbReference type="Gene3D" id="1.20.120.1630">
    <property type="match status" value="1"/>
</dbReference>
<dbReference type="InterPro" id="IPR010721">
    <property type="entry name" value="UstE-like"/>
</dbReference>
<reference evidence="2 3" key="1">
    <citation type="journal article" date="2014" name="Int. J. Syst. Evol. Microbiol.">
        <title>Complete genome sequence of Corynebacterium casei LMG S-19264T (=DSM 44701T), isolated from a smear-ripened cheese.</title>
        <authorList>
            <consortium name="US DOE Joint Genome Institute (JGI-PGF)"/>
            <person name="Walter F."/>
            <person name="Albersmeier A."/>
            <person name="Kalinowski J."/>
            <person name="Ruckert C."/>
        </authorList>
    </citation>
    <scope>NUCLEOTIDE SEQUENCE [LARGE SCALE GENOMIC DNA]</scope>
    <source>
        <strain evidence="2 3">NBRC 110095</strain>
    </source>
</reference>
<feature type="transmembrane region" description="Helical" evidence="1">
    <location>
        <begin position="246"/>
        <end position="264"/>
    </location>
</feature>
<dbReference type="GO" id="GO:0016020">
    <property type="term" value="C:membrane"/>
    <property type="evidence" value="ECO:0007669"/>
    <property type="project" value="TreeGrafter"/>
</dbReference>
<dbReference type="PANTHER" id="PTHR32251">
    <property type="entry name" value="3-OXO-5-ALPHA-STEROID 4-DEHYDROGENASE"/>
    <property type="match status" value="1"/>
</dbReference>
<dbReference type="PANTHER" id="PTHR32251:SF17">
    <property type="entry name" value="STEROID 5-ALPHA REDUCTASE C-TERMINAL DOMAIN-CONTAINING PROTEIN"/>
    <property type="match status" value="1"/>
</dbReference>
<dbReference type="AlphaFoldDB" id="A0AA37WL74"/>
<feature type="transmembrane region" description="Helical" evidence="1">
    <location>
        <begin position="7"/>
        <end position="24"/>
    </location>
</feature>
<keyword evidence="1" id="KW-0472">Membrane</keyword>
<accession>A0AA37WL74</accession>
<comment type="caution">
    <text evidence="2">The sequence shown here is derived from an EMBL/GenBank/DDBJ whole genome shotgun (WGS) entry which is preliminary data.</text>
</comment>
<feature type="transmembrane region" description="Helical" evidence="1">
    <location>
        <begin position="54"/>
        <end position="73"/>
    </location>
</feature>
<dbReference type="RefSeq" id="WP_232594217.1">
    <property type="nucleotide sequence ID" value="NZ_BSPD01000033.1"/>
</dbReference>
<keyword evidence="1" id="KW-1133">Transmembrane helix</keyword>
<sequence>MGYITPLLPYLAGWLLLMFTPPFFELGWVNGVGQLTLFAFVVCLPAWKTGRLSYVDIGWPLGLAIIGLVALLLAEGNILRQSIIGLVYVFIGLRMGLVAIKLWRLGVFQNEFPRYQYQRLRWQEKGIKNIPLMIQVEAVLQGVANMSFLAFPAFVIAVNPVSQIHMLEMFGLLIWVGAFAMETIADNQKRVFLKEMKKQGLKNQVCNVGLWRYSRHPNYFAEWMVWNALVIAALPSWWVLQAQINTVLWLLIGLGVLNASRVMYVTLVDYTGAKPAEYFSVQKRPKYKTYQQTTNQFFPGPFKSAK</sequence>
<evidence type="ECO:0000313" key="2">
    <source>
        <dbReference type="EMBL" id="GLS25654.1"/>
    </source>
</evidence>
<evidence type="ECO:0000256" key="1">
    <source>
        <dbReference type="SAM" id="Phobius"/>
    </source>
</evidence>
<evidence type="ECO:0000313" key="3">
    <source>
        <dbReference type="Proteomes" id="UP001156870"/>
    </source>
</evidence>
<feature type="transmembrane region" description="Helical" evidence="1">
    <location>
        <begin position="138"/>
        <end position="158"/>
    </location>
</feature>
<protein>
    <submittedName>
        <fullName evidence="2">Membrane protein</fullName>
    </submittedName>
</protein>
<dbReference type="Pfam" id="PF06966">
    <property type="entry name" value="DUF1295"/>
    <property type="match status" value="1"/>
</dbReference>
<gene>
    <name evidence="2" type="ORF">GCM10007877_13680</name>
</gene>
<name>A0AA37WL74_9GAMM</name>
<organism evidence="2 3">
    <name type="scientific">Marinibactrum halimedae</name>
    <dbReference type="NCBI Taxonomy" id="1444977"/>
    <lineage>
        <taxon>Bacteria</taxon>
        <taxon>Pseudomonadati</taxon>
        <taxon>Pseudomonadota</taxon>
        <taxon>Gammaproteobacteria</taxon>
        <taxon>Cellvibrionales</taxon>
        <taxon>Cellvibrionaceae</taxon>
        <taxon>Marinibactrum</taxon>
    </lineage>
</organism>
<dbReference type="PROSITE" id="PS50244">
    <property type="entry name" value="S5A_REDUCTASE"/>
    <property type="match status" value="1"/>
</dbReference>
<feature type="transmembrane region" description="Helical" evidence="1">
    <location>
        <begin position="164"/>
        <end position="185"/>
    </location>
</feature>
<feature type="transmembrane region" description="Helical" evidence="1">
    <location>
        <begin position="79"/>
        <end position="100"/>
    </location>
</feature>
<dbReference type="Proteomes" id="UP001156870">
    <property type="component" value="Unassembled WGS sequence"/>
</dbReference>
<dbReference type="EMBL" id="BSPD01000033">
    <property type="protein sequence ID" value="GLS25654.1"/>
    <property type="molecule type" value="Genomic_DNA"/>
</dbReference>